<dbReference type="AlphaFoldDB" id="A0A1I2CFZ7"/>
<dbReference type="InterPro" id="IPR002762">
    <property type="entry name" value="CbiX-like"/>
</dbReference>
<sequence length="146" mass="15992">MTHHNDSMPSSSHEHDGVVLFAHGSRDPLWSKPMEAVAARIAADRPDLAVQCAYLELSEPDLPQVVRGMAAGGVGRITIVPMFLGTGRHAREDLPLLVQELRTEHPTLDLHVQQAIGEDERMTALMAQIACAPFDTKEELHKGLDT</sequence>
<dbReference type="GO" id="GO:0016829">
    <property type="term" value="F:lyase activity"/>
    <property type="evidence" value="ECO:0007669"/>
    <property type="project" value="UniProtKB-KW"/>
</dbReference>
<evidence type="ECO:0000256" key="1">
    <source>
        <dbReference type="ARBA" id="ARBA00022723"/>
    </source>
</evidence>
<reference evidence="4" key="1">
    <citation type="submission" date="2016-10" db="EMBL/GenBank/DDBJ databases">
        <authorList>
            <person name="Varghese N."/>
            <person name="Submissions S."/>
        </authorList>
    </citation>
    <scope>NUCLEOTIDE SEQUENCE [LARGE SCALE GENOMIC DNA]</scope>
    <source>
        <strain evidence="4">DSM 27981</strain>
    </source>
</reference>
<proteinExistence type="predicted"/>
<dbReference type="Proteomes" id="UP000199119">
    <property type="component" value="Unassembled WGS sequence"/>
</dbReference>
<accession>A0A1I2CFZ7</accession>
<evidence type="ECO:0000256" key="2">
    <source>
        <dbReference type="ARBA" id="ARBA00023239"/>
    </source>
</evidence>
<evidence type="ECO:0000313" key="3">
    <source>
        <dbReference type="EMBL" id="SFE67289.1"/>
    </source>
</evidence>
<name>A0A1I2CFZ7_9BURK</name>
<gene>
    <name evidence="3" type="ORF">SAMN04489711_10474</name>
</gene>
<keyword evidence="2" id="KW-0456">Lyase</keyword>
<dbReference type="EMBL" id="FONX01000004">
    <property type="protein sequence ID" value="SFE67289.1"/>
    <property type="molecule type" value="Genomic_DNA"/>
</dbReference>
<organism evidence="3 4">
    <name type="scientific">Paracidovorax wautersii</name>
    <dbReference type="NCBI Taxonomy" id="1177982"/>
    <lineage>
        <taxon>Bacteria</taxon>
        <taxon>Pseudomonadati</taxon>
        <taxon>Pseudomonadota</taxon>
        <taxon>Betaproteobacteria</taxon>
        <taxon>Burkholderiales</taxon>
        <taxon>Comamonadaceae</taxon>
        <taxon>Paracidovorax</taxon>
    </lineage>
</organism>
<dbReference type="Gene3D" id="3.40.50.1400">
    <property type="match status" value="1"/>
</dbReference>
<dbReference type="GO" id="GO:0046872">
    <property type="term" value="F:metal ion binding"/>
    <property type="evidence" value="ECO:0007669"/>
    <property type="project" value="UniProtKB-KW"/>
</dbReference>
<dbReference type="PANTHER" id="PTHR33542:SF3">
    <property type="entry name" value="SIROHYDROCHLORIN FERROCHELATASE, CHLOROPLASTIC"/>
    <property type="match status" value="1"/>
</dbReference>
<evidence type="ECO:0000313" key="4">
    <source>
        <dbReference type="Proteomes" id="UP000199119"/>
    </source>
</evidence>
<protein>
    <submittedName>
        <fullName evidence="3">Sirohydrochlorin cobaltochelatase</fullName>
    </submittedName>
</protein>
<dbReference type="STRING" id="1177982.SAMN04489711_10474"/>
<dbReference type="CDD" id="cd03416">
    <property type="entry name" value="CbiX_SirB_N"/>
    <property type="match status" value="1"/>
</dbReference>
<dbReference type="Pfam" id="PF01903">
    <property type="entry name" value="CbiX"/>
    <property type="match status" value="1"/>
</dbReference>
<keyword evidence="4" id="KW-1185">Reference proteome</keyword>
<dbReference type="PANTHER" id="PTHR33542">
    <property type="entry name" value="SIROHYDROCHLORIN FERROCHELATASE, CHLOROPLASTIC"/>
    <property type="match status" value="1"/>
</dbReference>
<dbReference type="SUPFAM" id="SSF53800">
    <property type="entry name" value="Chelatase"/>
    <property type="match status" value="1"/>
</dbReference>
<keyword evidence="1" id="KW-0479">Metal-binding</keyword>
<dbReference type="InterPro" id="IPR050963">
    <property type="entry name" value="Sirohydro_Cobaltochel/CbiX"/>
</dbReference>